<keyword evidence="2" id="KW-1185">Reference proteome</keyword>
<accession>A0A1N7RZ11</accession>
<evidence type="ECO:0000313" key="1">
    <source>
        <dbReference type="EMBL" id="SIT40355.1"/>
    </source>
</evidence>
<evidence type="ECO:0000313" key="2">
    <source>
        <dbReference type="Proteomes" id="UP000187012"/>
    </source>
</evidence>
<dbReference type="Proteomes" id="UP000187012">
    <property type="component" value="Unassembled WGS sequence"/>
</dbReference>
<protein>
    <submittedName>
        <fullName evidence="1">Uncharacterized protein</fullName>
    </submittedName>
</protein>
<reference evidence="1 2" key="1">
    <citation type="submission" date="2016-12" db="EMBL/GenBank/DDBJ databases">
        <authorList>
            <person name="Song W.-J."/>
            <person name="Kurnit D.M."/>
        </authorList>
    </citation>
    <scope>NUCLEOTIDE SEQUENCE [LARGE SCALE GENOMIC DNA]</scope>
    <source>
        <strain evidence="1 2">STM7296</strain>
    </source>
</reference>
<proteinExistence type="predicted"/>
<sequence length="83" mass="9843">MRCKPIHLKWRNTGIAPPWSVYLPLKNTIIPRFLDSRRPPATHWKYGFRASLKPTRTDAIQIRRDQLVHTCRKATRLTLPFHV</sequence>
<name>A0A1N7RZ11_9BURK</name>
<dbReference type="STRING" id="1247936.BN2475_250133"/>
<dbReference type="EMBL" id="CYGX02000025">
    <property type="protein sequence ID" value="SIT40355.1"/>
    <property type="molecule type" value="Genomic_DNA"/>
</dbReference>
<gene>
    <name evidence="1" type="ORF">BN2475_250133</name>
</gene>
<organism evidence="1 2">
    <name type="scientific">Paraburkholderia ribeironis</name>
    <dbReference type="NCBI Taxonomy" id="1247936"/>
    <lineage>
        <taxon>Bacteria</taxon>
        <taxon>Pseudomonadati</taxon>
        <taxon>Pseudomonadota</taxon>
        <taxon>Betaproteobacteria</taxon>
        <taxon>Burkholderiales</taxon>
        <taxon>Burkholderiaceae</taxon>
        <taxon>Paraburkholderia</taxon>
    </lineage>
</organism>
<dbReference type="AlphaFoldDB" id="A0A1N7RZ11"/>